<evidence type="ECO:0000256" key="4">
    <source>
        <dbReference type="ARBA" id="ARBA00023125"/>
    </source>
</evidence>
<accession>A0A7Y9FG56</accession>
<dbReference type="GO" id="GO:0000976">
    <property type="term" value="F:transcription cis-regulatory region binding"/>
    <property type="evidence" value="ECO:0007669"/>
    <property type="project" value="TreeGrafter"/>
</dbReference>
<dbReference type="Proteomes" id="UP000618382">
    <property type="component" value="Unassembled WGS sequence"/>
</dbReference>
<dbReference type="PROSITE" id="PS50110">
    <property type="entry name" value="RESPONSE_REGULATORY"/>
    <property type="match status" value="1"/>
</dbReference>
<dbReference type="SUPFAM" id="SSF52172">
    <property type="entry name" value="CheY-like"/>
    <property type="match status" value="1"/>
</dbReference>
<gene>
    <name evidence="9" type="ORF">BKA21_002303</name>
    <name evidence="8" type="ORF">Col01nite_16190</name>
</gene>
<keyword evidence="5" id="KW-0804">Transcription</keyword>
<dbReference type="Pfam" id="PF00072">
    <property type="entry name" value="Response_reg"/>
    <property type="match status" value="1"/>
</dbReference>
<dbReference type="GO" id="GO:0005829">
    <property type="term" value="C:cytosol"/>
    <property type="evidence" value="ECO:0007669"/>
    <property type="project" value="TreeGrafter"/>
</dbReference>
<dbReference type="RefSeq" id="WP_140459272.1">
    <property type="nucleotide sequence ID" value="NZ_BAABFI010000001.1"/>
</dbReference>
<evidence type="ECO:0000313" key="8">
    <source>
        <dbReference type="EMBL" id="GIG32460.1"/>
    </source>
</evidence>
<name>A0A7Y9FG56_9CELL</name>
<organism evidence="9 10">
    <name type="scientific">Cellulomonas oligotrophica</name>
    <dbReference type="NCBI Taxonomy" id="931536"/>
    <lineage>
        <taxon>Bacteria</taxon>
        <taxon>Bacillati</taxon>
        <taxon>Actinomycetota</taxon>
        <taxon>Actinomycetes</taxon>
        <taxon>Micrococcales</taxon>
        <taxon>Cellulomonadaceae</taxon>
        <taxon>Cellulomonas</taxon>
    </lineage>
</organism>
<dbReference type="GO" id="GO:0006355">
    <property type="term" value="P:regulation of DNA-templated transcription"/>
    <property type="evidence" value="ECO:0007669"/>
    <property type="project" value="TreeGrafter"/>
</dbReference>
<sequence>MASIVVVEDDVDIATLVAHKLRGAGHEVSVEHDGQAGLAAVREVRPDVVVLDWMMPRMNGIEVCEAVRADPALAGVRVILLTAKAQEGDLEQAFAVGADDYVQKPFSTRELSARVAAVLARRG</sequence>
<dbReference type="EMBL" id="JACCBK010000001">
    <property type="protein sequence ID" value="NYD86754.1"/>
    <property type="molecule type" value="Genomic_DNA"/>
</dbReference>
<evidence type="ECO:0000313" key="10">
    <source>
        <dbReference type="Proteomes" id="UP000577956"/>
    </source>
</evidence>
<dbReference type="AlphaFoldDB" id="A0A7Y9FG56"/>
<reference evidence="9 10" key="1">
    <citation type="submission" date="2020-07" db="EMBL/GenBank/DDBJ databases">
        <title>Sequencing the genomes of 1000 actinobacteria strains.</title>
        <authorList>
            <person name="Klenk H.-P."/>
        </authorList>
    </citation>
    <scope>NUCLEOTIDE SEQUENCE [LARGE SCALE GENOMIC DNA]</scope>
    <source>
        <strain evidence="9 10">DSM 24482</strain>
    </source>
</reference>
<evidence type="ECO:0000256" key="2">
    <source>
        <dbReference type="ARBA" id="ARBA00023012"/>
    </source>
</evidence>
<keyword evidence="1 6" id="KW-0597">Phosphoprotein</keyword>
<dbReference type="EMBL" id="BONN01000003">
    <property type="protein sequence ID" value="GIG32460.1"/>
    <property type="molecule type" value="Genomic_DNA"/>
</dbReference>
<dbReference type="Proteomes" id="UP000577956">
    <property type="component" value="Unassembled WGS sequence"/>
</dbReference>
<evidence type="ECO:0000256" key="3">
    <source>
        <dbReference type="ARBA" id="ARBA00023015"/>
    </source>
</evidence>
<proteinExistence type="predicted"/>
<keyword evidence="3" id="KW-0805">Transcription regulation</keyword>
<evidence type="ECO:0000256" key="5">
    <source>
        <dbReference type="ARBA" id="ARBA00023163"/>
    </source>
</evidence>
<feature type="domain" description="Response regulatory" evidence="7">
    <location>
        <begin position="3"/>
        <end position="119"/>
    </location>
</feature>
<dbReference type="PANTHER" id="PTHR48111">
    <property type="entry name" value="REGULATOR OF RPOS"/>
    <property type="match status" value="1"/>
</dbReference>
<evidence type="ECO:0000313" key="9">
    <source>
        <dbReference type="EMBL" id="NYD86754.1"/>
    </source>
</evidence>
<keyword evidence="2" id="KW-0902">Two-component regulatory system</keyword>
<keyword evidence="4 9" id="KW-0238">DNA-binding</keyword>
<dbReference type="InterPro" id="IPR011006">
    <property type="entry name" value="CheY-like_superfamily"/>
</dbReference>
<dbReference type="GO" id="GO:0032993">
    <property type="term" value="C:protein-DNA complex"/>
    <property type="evidence" value="ECO:0007669"/>
    <property type="project" value="TreeGrafter"/>
</dbReference>
<evidence type="ECO:0000256" key="1">
    <source>
        <dbReference type="ARBA" id="ARBA00022553"/>
    </source>
</evidence>
<evidence type="ECO:0000259" key="7">
    <source>
        <dbReference type="PROSITE" id="PS50110"/>
    </source>
</evidence>
<dbReference type="PANTHER" id="PTHR48111:SF1">
    <property type="entry name" value="TWO-COMPONENT RESPONSE REGULATOR ORR33"/>
    <property type="match status" value="1"/>
</dbReference>
<keyword evidence="11" id="KW-1185">Reference proteome</keyword>
<dbReference type="FunFam" id="3.40.50.2300:FF:000001">
    <property type="entry name" value="DNA-binding response regulator PhoB"/>
    <property type="match status" value="1"/>
</dbReference>
<comment type="caution">
    <text evidence="9">The sequence shown here is derived from an EMBL/GenBank/DDBJ whole genome shotgun (WGS) entry which is preliminary data.</text>
</comment>
<dbReference type="InterPro" id="IPR001789">
    <property type="entry name" value="Sig_transdc_resp-reg_receiver"/>
</dbReference>
<feature type="modified residue" description="4-aspartylphosphate" evidence="6">
    <location>
        <position position="52"/>
    </location>
</feature>
<dbReference type="InterPro" id="IPR039420">
    <property type="entry name" value="WalR-like"/>
</dbReference>
<dbReference type="CDD" id="cd17574">
    <property type="entry name" value="REC_OmpR"/>
    <property type="match status" value="1"/>
</dbReference>
<protein>
    <submittedName>
        <fullName evidence="9">DNA-binding response OmpR family regulator</fullName>
    </submittedName>
</protein>
<evidence type="ECO:0000256" key="6">
    <source>
        <dbReference type="PROSITE-ProRule" id="PRU00169"/>
    </source>
</evidence>
<dbReference type="SMART" id="SM00448">
    <property type="entry name" value="REC"/>
    <property type="match status" value="1"/>
</dbReference>
<dbReference type="GO" id="GO:0000156">
    <property type="term" value="F:phosphorelay response regulator activity"/>
    <property type="evidence" value="ECO:0007669"/>
    <property type="project" value="TreeGrafter"/>
</dbReference>
<evidence type="ECO:0000313" key="11">
    <source>
        <dbReference type="Proteomes" id="UP000618382"/>
    </source>
</evidence>
<reference evidence="8 11" key="2">
    <citation type="submission" date="2021-01" db="EMBL/GenBank/DDBJ databases">
        <title>Whole genome shotgun sequence of Cellulomonas oligotrophica NBRC 109435.</title>
        <authorList>
            <person name="Komaki H."/>
            <person name="Tamura T."/>
        </authorList>
    </citation>
    <scope>NUCLEOTIDE SEQUENCE [LARGE SCALE GENOMIC DNA]</scope>
    <source>
        <strain evidence="8 11">NBRC 109435</strain>
    </source>
</reference>
<dbReference type="Gene3D" id="3.40.50.2300">
    <property type="match status" value="1"/>
</dbReference>